<keyword evidence="6" id="KW-1185">Reference proteome</keyword>
<evidence type="ECO:0000313" key="6">
    <source>
        <dbReference type="Proteomes" id="UP001296993"/>
    </source>
</evidence>
<proteinExistence type="predicted"/>
<dbReference type="Pfam" id="PF12833">
    <property type="entry name" value="HTH_18"/>
    <property type="match status" value="1"/>
</dbReference>
<dbReference type="Proteomes" id="UP001296993">
    <property type="component" value="Unassembled WGS sequence"/>
</dbReference>
<dbReference type="InterPro" id="IPR046532">
    <property type="entry name" value="DUF6597"/>
</dbReference>
<name>A0ABS4XJD9_9MICC</name>
<dbReference type="RefSeq" id="WP_210000302.1">
    <property type="nucleotide sequence ID" value="NZ_BAAAJY010000001.1"/>
</dbReference>
<reference evidence="5 6" key="1">
    <citation type="submission" date="2021-03" db="EMBL/GenBank/DDBJ databases">
        <title>Sequencing the genomes of 1000 actinobacteria strains.</title>
        <authorList>
            <person name="Klenk H.-P."/>
        </authorList>
    </citation>
    <scope>NUCLEOTIDE SEQUENCE [LARGE SCALE GENOMIC DNA]</scope>
    <source>
        <strain evidence="5 6">DSM 15797</strain>
    </source>
</reference>
<evidence type="ECO:0000256" key="1">
    <source>
        <dbReference type="ARBA" id="ARBA00023015"/>
    </source>
</evidence>
<evidence type="ECO:0000313" key="5">
    <source>
        <dbReference type="EMBL" id="MBP2387789.1"/>
    </source>
</evidence>
<evidence type="ECO:0000259" key="4">
    <source>
        <dbReference type="PROSITE" id="PS01124"/>
    </source>
</evidence>
<gene>
    <name evidence="5" type="ORF">JOF47_003300</name>
</gene>
<dbReference type="PANTHER" id="PTHR46796:SF15">
    <property type="entry name" value="BLL1074 PROTEIN"/>
    <property type="match status" value="1"/>
</dbReference>
<evidence type="ECO:0000256" key="2">
    <source>
        <dbReference type="ARBA" id="ARBA00023125"/>
    </source>
</evidence>
<accession>A0ABS4XJD9</accession>
<dbReference type="SMART" id="SM00342">
    <property type="entry name" value="HTH_ARAC"/>
    <property type="match status" value="1"/>
</dbReference>
<keyword evidence="3" id="KW-0804">Transcription</keyword>
<dbReference type="InterPro" id="IPR050204">
    <property type="entry name" value="AraC_XylS_family_regulators"/>
</dbReference>
<dbReference type="SUPFAM" id="SSF46689">
    <property type="entry name" value="Homeodomain-like"/>
    <property type="match status" value="1"/>
</dbReference>
<keyword evidence="2" id="KW-0238">DNA-binding</keyword>
<dbReference type="InterPro" id="IPR018060">
    <property type="entry name" value="HTH_AraC"/>
</dbReference>
<protein>
    <submittedName>
        <fullName evidence="5">AraC-like DNA-binding protein</fullName>
    </submittedName>
</protein>
<feature type="domain" description="HTH araC/xylS-type" evidence="4">
    <location>
        <begin position="162"/>
        <end position="264"/>
    </location>
</feature>
<dbReference type="PROSITE" id="PS01124">
    <property type="entry name" value="HTH_ARAC_FAMILY_2"/>
    <property type="match status" value="1"/>
</dbReference>
<keyword evidence="1" id="KW-0805">Transcription regulation</keyword>
<sequence>MDTPRGPLLPTGPGWARVERIDPSPRLRELVGNYWVARWEIPAGAEHEQRILTHPACNLVIEDGAGTLYGPVTRLSTKRLAGSGSALGVLLRPAAGALLSTRPMPEIVDSSMPEGDIGLDRAATIDAALHAGGTPGQRQAAAIGLFEEWLLARIPDGADEDGLLLNRICRDIETTPGLQRVQQLTERWRIGERRLQRLVRSRLGLTPKWLLQRHRLQEAAALIGRGMGPDLSHVAYALGYADQAHFTRDFAAVTGMSPGEYLKQVNGQGSGR</sequence>
<dbReference type="Gene3D" id="1.10.10.60">
    <property type="entry name" value="Homeodomain-like"/>
    <property type="match status" value="1"/>
</dbReference>
<dbReference type="Pfam" id="PF20240">
    <property type="entry name" value="DUF6597"/>
    <property type="match status" value="1"/>
</dbReference>
<organism evidence="5 6">
    <name type="scientific">Paeniglutamicibacter kerguelensis</name>
    <dbReference type="NCBI Taxonomy" id="254788"/>
    <lineage>
        <taxon>Bacteria</taxon>
        <taxon>Bacillati</taxon>
        <taxon>Actinomycetota</taxon>
        <taxon>Actinomycetes</taxon>
        <taxon>Micrococcales</taxon>
        <taxon>Micrococcaceae</taxon>
        <taxon>Paeniglutamicibacter</taxon>
    </lineage>
</organism>
<dbReference type="EMBL" id="JAGIOF010000001">
    <property type="protein sequence ID" value="MBP2387789.1"/>
    <property type="molecule type" value="Genomic_DNA"/>
</dbReference>
<dbReference type="InterPro" id="IPR009057">
    <property type="entry name" value="Homeodomain-like_sf"/>
</dbReference>
<comment type="caution">
    <text evidence="5">The sequence shown here is derived from an EMBL/GenBank/DDBJ whole genome shotgun (WGS) entry which is preliminary data.</text>
</comment>
<dbReference type="PANTHER" id="PTHR46796">
    <property type="entry name" value="HTH-TYPE TRANSCRIPTIONAL ACTIVATOR RHAS-RELATED"/>
    <property type="match status" value="1"/>
</dbReference>
<evidence type="ECO:0000256" key="3">
    <source>
        <dbReference type="ARBA" id="ARBA00023163"/>
    </source>
</evidence>